<evidence type="ECO:0000313" key="4">
    <source>
        <dbReference type="Proteomes" id="UP000198211"/>
    </source>
</evidence>
<name>A0A225VW65_9STRA</name>
<dbReference type="SUPFAM" id="SSF53474">
    <property type="entry name" value="alpha/beta-Hydrolases"/>
    <property type="match status" value="1"/>
</dbReference>
<keyword evidence="4" id="KW-1185">Reference proteome</keyword>
<gene>
    <name evidence="3" type="ORF">PHMEG_00017607</name>
</gene>
<keyword evidence="2" id="KW-0732">Signal</keyword>
<evidence type="ECO:0000313" key="3">
    <source>
        <dbReference type="EMBL" id="OWZ09653.1"/>
    </source>
</evidence>
<dbReference type="AlphaFoldDB" id="A0A225VW65"/>
<protein>
    <recommendedName>
        <fullName evidence="5">Serine protease</fullName>
    </recommendedName>
</protein>
<dbReference type="STRING" id="4795.A0A225VW65"/>
<evidence type="ECO:0000256" key="2">
    <source>
        <dbReference type="SAM" id="SignalP"/>
    </source>
</evidence>
<proteinExistence type="inferred from homology"/>
<dbReference type="PANTHER" id="PTHR43039">
    <property type="entry name" value="ESTERASE-RELATED"/>
    <property type="match status" value="1"/>
</dbReference>
<dbReference type="Gene3D" id="3.40.50.1820">
    <property type="entry name" value="alpha/beta hydrolase"/>
    <property type="match status" value="1"/>
</dbReference>
<dbReference type="EMBL" id="NBNE01002705">
    <property type="protein sequence ID" value="OWZ09653.1"/>
    <property type="molecule type" value="Genomic_DNA"/>
</dbReference>
<evidence type="ECO:0000256" key="1">
    <source>
        <dbReference type="ARBA" id="ARBA00008645"/>
    </source>
</evidence>
<feature type="signal peptide" evidence="2">
    <location>
        <begin position="1"/>
        <end position="19"/>
    </location>
</feature>
<dbReference type="OrthoDB" id="119702at2759"/>
<dbReference type="Proteomes" id="UP000198211">
    <property type="component" value="Unassembled WGS sequence"/>
</dbReference>
<comment type="similarity">
    <text evidence="1">Belongs to the AB hydrolase superfamily.</text>
</comment>
<sequence>MQFHLIITLVAAVIQGTGASKAKTLRLNGWYPCADNTFSDAGSSNSVSAECAIYVAPLCYPGICKTPQFADPNVNIFVKRMLATKGDTMTATNVWLLQGGPGDVEGSMIALHTELKGAANIYTMDHRGTGRSTFLDCVAAQATTTGSPDGSIIKPSEVPACAQALENEYGDLASFSVTSAATDVVTFISKFTNGASTVVYGTSYGTVLVERIIHLNPPEVTGYILDGVATASGASADKFYYISEWDANFGEVGDYFLSLCNKVSSCNAHFKKPTTLQKTLQKVLKSFDKHPNSTCAAIISNIEVSLPKPTPSTKLRYMLGQMLPDQDLRKFIPPVVYRLNCCDKNDIEVLTQFINGLAQTLSTPAQEEAFYSFLLYSLVVFSEMWETPQPSMSVMKSRFNSYGISYGTYWMQPLYCAFSKEKSPACDKLGYDDYAANGIIYERDEYWNKSATIPKQASVLILSSKLDAQTNHKYAEYLLEALDGNKKELVTFEYSVHGALMSTQVTSDDHSSPTCGAKIVASYVSNNGDLKALDKSCVDDMPALNLTIAESDRIYYMSTDDAYDGVYDINLSASPETSMSASA</sequence>
<dbReference type="InterPro" id="IPR029058">
    <property type="entry name" value="AB_hydrolase_fold"/>
</dbReference>
<feature type="chain" id="PRO_5012668902" description="Serine protease" evidence="2">
    <location>
        <begin position="20"/>
        <end position="583"/>
    </location>
</feature>
<organism evidence="3 4">
    <name type="scientific">Phytophthora megakarya</name>
    <dbReference type="NCBI Taxonomy" id="4795"/>
    <lineage>
        <taxon>Eukaryota</taxon>
        <taxon>Sar</taxon>
        <taxon>Stramenopiles</taxon>
        <taxon>Oomycota</taxon>
        <taxon>Peronosporomycetes</taxon>
        <taxon>Peronosporales</taxon>
        <taxon>Peronosporaceae</taxon>
        <taxon>Phytophthora</taxon>
    </lineage>
</organism>
<comment type="caution">
    <text evidence="3">The sequence shown here is derived from an EMBL/GenBank/DDBJ whole genome shotgun (WGS) entry which is preliminary data.</text>
</comment>
<accession>A0A225VW65</accession>
<reference evidence="4" key="1">
    <citation type="submission" date="2017-03" db="EMBL/GenBank/DDBJ databases">
        <title>Phytopthora megakarya and P. palmivora, two closely related causual agents of cacao black pod achieved similar genome size and gene model numbers by different mechanisms.</title>
        <authorList>
            <person name="Ali S."/>
            <person name="Shao J."/>
            <person name="Larry D.J."/>
            <person name="Kronmiller B."/>
            <person name="Shen D."/>
            <person name="Strem M.D."/>
            <person name="Melnick R.L."/>
            <person name="Guiltinan M.J."/>
            <person name="Tyler B.M."/>
            <person name="Meinhardt L.W."/>
            <person name="Bailey B.A."/>
        </authorList>
    </citation>
    <scope>NUCLEOTIDE SEQUENCE [LARGE SCALE GENOMIC DNA]</scope>
    <source>
        <strain evidence="4">zdho120</strain>
    </source>
</reference>
<evidence type="ECO:0008006" key="5">
    <source>
        <dbReference type="Google" id="ProtNLM"/>
    </source>
</evidence>